<protein>
    <recommendedName>
        <fullName evidence="4">AGC-kinase C-terminal domain-containing protein</fullName>
    </recommendedName>
</protein>
<dbReference type="Gene3D" id="1.10.510.10">
    <property type="entry name" value="Transferase(Phosphotransferase) domain 1"/>
    <property type="match status" value="1"/>
</dbReference>
<keyword evidence="3" id="KW-1185">Reference proteome</keyword>
<dbReference type="PANTHER" id="PTHR22988">
    <property type="entry name" value="MYOTONIC DYSTROPHY S/T KINASE-RELATED"/>
    <property type="match status" value="1"/>
</dbReference>
<name>A0AAV9N0S8_9EURO</name>
<dbReference type="EMBL" id="JAVRRD010000030">
    <property type="protein sequence ID" value="KAK5046430.1"/>
    <property type="molecule type" value="Genomic_DNA"/>
</dbReference>
<dbReference type="InterPro" id="IPR050839">
    <property type="entry name" value="Rho-assoc_Ser/Thr_Kinase"/>
</dbReference>
<dbReference type="GeneID" id="89976397"/>
<dbReference type="Proteomes" id="UP001358417">
    <property type="component" value="Unassembled WGS sequence"/>
</dbReference>
<evidence type="ECO:0008006" key="4">
    <source>
        <dbReference type="Google" id="ProtNLM"/>
    </source>
</evidence>
<dbReference type="RefSeq" id="XP_064702021.1">
    <property type="nucleotide sequence ID" value="XM_064851780.1"/>
</dbReference>
<gene>
    <name evidence="2" type="ORF">LTR84_008233</name>
</gene>
<feature type="compositionally biased region" description="Basic and acidic residues" evidence="1">
    <location>
        <begin position="156"/>
        <end position="165"/>
    </location>
</feature>
<feature type="region of interest" description="Disordered" evidence="1">
    <location>
        <begin position="145"/>
        <end position="165"/>
    </location>
</feature>
<sequence>MYECVYGFTPFACDDRQETKMNIKNHKKTLRFPKCPGSGPSPLALDLMMQILVEKERRLCSIRYQANDYVRKFNGDKLLQCRLNKAHPDYPGTFVLSNDADDIKSHPFFMGVDFKRMHAYTAPHVPRVKHSLDTTWFDFEGPVSDLEPDSSSDEEDAHKVRGLHKQETQNITSSCLMDLDSTQAREAVLPSNVPCHWPPSQNSLVPTVVDSTLQFDGQLERMMPVAPKEKKEKKRPRDIILRDPTTSKQAMRIRKATAFLGYEYRNPVDINQVVKDAVNNYEVGKGIERQNGDSTCPIRVSASTSTPHKLIGHAHPNIQIRS</sequence>
<evidence type="ECO:0000256" key="1">
    <source>
        <dbReference type="SAM" id="MobiDB-lite"/>
    </source>
</evidence>
<evidence type="ECO:0000313" key="2">
    <source>
        <dbReference type="EMBL" id="KAK5046430.1"/>
    </source>
</evidence>
<reference evidence="2 3" key="1">
    <citation type="submission" date="2023-08" db="EMBL/GenBank/DDBJ databases">
        <title>Black Yeasts Isolated from many extreme environments.</title>
        <authorList>
            <person name="Coleine C."/>
            <person name="Stajich J.E."/>
            <person name="Selbmann L."/>
        </authorList>
    </citation>
    <scope>NUCLEOTIDE SEQUENCE [LARGE SCALE GENOMIC DNA]</scope>
    <source>
        <strain evidence="2 3">CCFEE 5792</strain>
    </source>
</reference>
<proteinExistence type="predicted"/>
<feature type="compositionally biased region" description="Acidic residues" evidence="1">
    <location>
        <begin position="146"/>
        <end position="155"/>
    </location>
</feature>
<accession>A0AAV9N0S8</accession>
<evidence type="ECO:0000313" key="3">
    <source>
        <dbReference type="Proteomes" id="UP001358417"/>
    </source>
</evidence>
<organism evidence="2 3">
    <name type="scientific">Exophiala bonariae</name>
    <dbReference type="NCBI Taxonomy" id="1690606"/>
    <lineage>
        <taxon>Eukaryota</taxon>
        <taxon>Fungi</taxon>
        <taxon>Dikarya</taxon>
        <taxon>Ascomycota</taxon>
        <taxon>Pezizomycotina</taxon>
        <taxon>Eurotiomycetes</taxon>
        <taxon>Chaetothyriomycetidae</taxon>
        <taxon>Chaetothyriales</taxon>
        <taxon>Herpotrichiellaceae</taxon>
        <taxon>Exophiala</taxon>
    </lineage>
</organism>
<dbReference type="AlphaFoldDB" id="A0AAV9N0S8"/>
<dbReference type="Gene3D" id="3.30.200.20">
    <property type="entry name" value="Phosphorylase Kinase, domain 1"/>
    <property type="match status" value="1"/>
</dbReference>
<comment type="caution">
    <text evidence="2">The sequence shown here is derived from an EMBL/GenBank/DDBJ whole genome shotgun (WGS) entry which is preliminary data.</text>
</comment>